<feature type="compositionally biased region" description="Low complexity" evidence="1">
    <location>
        <begin position="13"/>
        <end position="27"/>
    </location>
</feature>
<feature type="region of interest" description="Disordered" evidence="1">
    <location>
        <begin position="1"/>
        <end position="50"/>
    </location>
</feature>
<organism evidence="2 3">
    <name type="scientific">Carpediemonas membranifera</name>
    <dbReference type="NCBI Taxonomy" id="201153"/>
    <lineage>
        <taxon>Eukaryota</taxon>
        <taxon>Metamonada</taxon>
        <taxon>Carpediemonas-like organisms</taxon>
        <taxon>Carpediemonas</taxon>
    </lineage>
</organism>
<evidence type="ECO:0000313" key="2">
    <source>
        <dbReference type="EMBL" id="KAG9390518.1"/>
    </source>
</evidence>
<dbReference type="Proteomes" id="UP000717585">
    <property type="component" value="Unassembled WGS sequence"/>
</dbReference>
<feature type="compositionally biased region" description="Polar residues" evidence="1">
    <location>
        <begin position="1"/>
        <end position="11"/>
    </location>
</feature>
<reference evidence="2" key="1">
    <citation type="submission" date="2021-05" db="EMBL/GenBank/DDBJ databases">
        <title>A free-living protist that lacks canonical eukaryotic 1 DNA replication and segregation systems.</title>
        <authorList>
            <person name="Salas-Leiva D.E."/>
            <person name="Tromer E.C."/>
            <person name="Curtis B.A."/>
            <person name="Jerlstrom-Hultqvist J."/>
            <person name="Kolisko M."/>
            <person name="Yi Z."/>
            <person name="Salas-Leiva J.S."/>
            <person name="Gallot-Lavallee L."/>
            <person name="Kops G.J.P.L."/>
            <person name="Archibald J.M."/>
            <person name="Simpson A.G.B."/>
            <person name="Roger A.J."/>
        </authorList>
    </citation>
    <scope>NUCLEOTIDE SEQUENCE</scope>
    <source>
        <strain evidence="2">BICM</strain>
    </source>
</reference>
<keyword evidence="3" id="KW-1185">Reference proteome</keyword>
<protein>
    <submittedName>
        <fullName evidence="2">Uncharacterized protein</fullName>
    </submittedName>
</protein>
<feature type="compositionally biased region" description="Polar residues" evidence="1">
    <location>
        <begin position="28"/>
        <end position="45"/>
    </location>
</feature>
<accession>A0A8J6DZC1</accession>
<evidence type="ECO:0000313" key="3">
    <source>
        <dbReference type="Proteomes" id="UP000717585"/>
    </source>
</evidence>
<proteinExistence type="predicted"/>
<dbReference type="EMBL" id="JAHDYR010000064">
    <property type="protein sequence ID" value="KAG9390518.1"/>
    <property type="molecule type" value="Genomic_DNA"/>
</dbReference>
<comment type="caution">
    <text evidence="2">The sequence shown here is derived from an EMBL/GenBank/DDBJ whole genome shotgun (WGS) entry which is preliminary data.</text>
</comment>
<name>A0A8J6DZC1_9EUKA</name>
<sequence length="190" mass="21022">MEQEASKNMGTVLSLPLELSEDSLPQSAQVESSPPKSQRSSPTRTASEENMLRATIEKLLLGGFSVKEVSRACNVPVPTLDKLLQHIPDNGSLALKTRVAIDSGSRAYRNCYGVMIEAPEWSAARSELYDATQSQMGTARTHLGSDLEQLTHRDPGDIAEAIEETPSQPSFPQLRRALRFLDQLWRLLIF</sequence>
<dbReference type="AlphaFoldDB" id="A0A8J6DZC1"/>
<evidence type="ECO:0000256" key="1">
    <source>
        <dbReference type="SAM" id="MobiDB-lite"/>
    </source>
</evidence>
<gene>
    <name evidence="2" type="ORF">J8273_7869</name>
</gene>